<keyword evidence="3" id="KW-1185">Reference proteome</keyword>
<comment type="caution">
    <text evidence="2">The sequence shown here is derived from an EMBL/GenBank/DDBJ whole genome shotgun (WGS) entry which is preliminary data.</text>
</comment>
<reference evidence="2" key="1">
    <citation type="journal article" date="2023" name="Mol. Phylogenet. Evol.">
        <title>Genome-scale phylogeny and comparative genomics of the fungal order Sordariales.</title>
        <authorList>
            <person name="Hensen N."/>
            <person name="Bonometti L."/>
            <person name="Westerberg I."/>
            <person name="Brannstrom I.O."/>
            <person name="Guillou S."/>
            <person name="Cros-Aarteil S."/>
            <person name="Calhoun S."/>
            <person name="Haridas S."/>
            <person name="Kuo A."/>
            <person name="Mondo S."/>
            <person name="Pangilinan J."/>
            <person name="Riley R."/>
            <person name="LaButti K."/>
            <person name="Andreopoulos B."/>
            <person name="Lipzen A."/>
            <person name="Chen C."/>
            <person name="Yan M."/>
            <person name="Daum C."/>
            <person name="Ng V."/>
            <person name="Clum A."/>
            <person name="Steindorff A."/>
            <person name="Ohm R.A."/>
            <person name="Martin F."/>
            <person name="Silar P."/>
            <person name="Natvig D.O."/>
            <person name="Lalanne C."/>
            <person name="Gautier V."/>
            <person name="Ament-Velasquez S.L."/>
            <person name="Kruys A."/>
            <person name="Hutchinson M.I."/>
            <person name="Powell A.J."/>
            <person name="Barry K."/>
            <person name="Miller A.N."/>
            <person name="Grigoriev I.V."/>
            <person name="Debuchy R."/>
            <person name="Gladieux P."/>
            <person name="Hiltunen Thoren M."/>
            <person name="Johannesson H."/>
        </authorList>
    </citation>
    <scope>NUCLEOTIDE SEQUENCE</scope>
    <source>
        <strain evidence="2">CBS 232.78</strain>
    </source>
</reference>
<dbReference type="Proteomes" id="UP001285441">
    <property type="component" value="Unassembled WGS sequence"/>
</dbReference>
<keyword evidence="1" id="KW-0732">Signal</keyword>
<protein>
    <submittedName>
        <fullName evidence="2">Uncharacterized protein</fullName>
    </submittedName>
</protein>
<name>A0AAE0K769_9PEZI</name>
<sequence length="113" mass="12240">MRIFPKWCQIFALALLVPCCIAGPIFTNSGFNVKENQPFTLQWSGVAGRVTGLSGTSFTWTPNNIPAGTYAFRIDDGVSEPGYSLSPWIGSAIVKFFLDAPADLIQNGNIIVI</sequence>
<reference evidence="2" key="2">
    <citation type="submission" date="2023-06" db="EMBL/GenBank/DDBJ databases">
        <authorList>
            <consortium name="Lawrence Berkeley National Laboratory"/>
            <person name="Haridas S."/>
            <person name="Hensen N."/>
            <person name="Bonometti L."/>
            <person name="Westerberg I."/>
            <person name="Brannstrom I.O."/>
            <person name="Guillou S."/>
            <person name="Cros-Aarteil S."/>
            <person name="Calhoun S."/>
            <person name="Kuo A."/>
            <person name="Mondo S."/>
            <person name="Pangilinan J."/>
            <person name="Riley R."/>
            <person name="LaButti K."/>
            <person name="Andreopoulos B."/>
            <person name="Lipzen A."/>
            <person name="Chen C."/>
            <person name="Yanf M."/>
            <person name="Daum C."/>
            <person name="Ng V."/>
            <person name="Clum A."/>
            <person name="Steindorff A."/>
            <person name="Ohm R."/>
            <person name="Martin F."/>
            <person name="Silar P."/>
            <person name="Natvig D."/>
            <person name="Lalanne C."/>
            <person name="Gautier V."/>
            <person name="Ament-velasquez S.L."/>
            <person name="Kruys A."/>
            <person name="Hutchinson M.I."/>
            <person name="Powell A.J."/>
            <person name="Barry K."/>
            <person name="Miller A.N."/>
            <person name="Grigoriev I.V."/>
            <person name="Debuchy R."/>
            <person name="Gladieux P."/>
            <person name="Thoren M.H."/>
            <person name="Johannesson H."/>
        </authorList>
    </citation>
    <scope>NUCLEOTIDE SEQUENCE</scope>
    <source>
        <strain evidence="2">CBS 232.78</strain>
    </source>
</reference>
<gene>
    <name evidence="2" type="ORF">B0H63DRAFT_454755</name>
</gene>
<dbReference type="AlphaFoldDB" id="A0AAE0K769"/>
<evidence type="ECO:0000313" key="3">
    <source>
        <dbReference type="Proteomes" id="UP001285441"/>
    </source>
</evidence>
<proteinExistence type="predicted"/>
<dbReference type="EMBL" id="JAULSW010000009">
    <property type="protein sequence ID" value="KAK3370595.1"/>
    <property type="molecule type" value="Genomic_DNA"/>
</dbReference>
<feature type="signal peptide" evidence="1">
    <location>
        <begin position="1"/>
        <end position="22"/>
    </location>
</feature>
<evidence type="ECO:0000313" key="2">
    <source>
        <dbReference type="EMBL" id="KAK3370595.1"/>
    </source>
</evidence>
<organism evidence="2 3">
    <name type="scientific">Podospora didyma</name>
    <dbReference type="NCBI Taxonomy" id="330526"/>
    <lineage>
        <taxon>Eukaryota</taxon>
        <taxon>Fungi</taxon>
        <taxon>Dikarya</taxon>
        <taxon>Ascomycota</taxon>
        <taxon>Pezizomycotina</taxon>
        <taxon>Sordariomycetes</taxon>
        <taxon>Sordariomycetidae</taxon>
        <taxon>Sordariales</taxon>
        <taxon>Podosporaceae</taxon>
        <taxon>Podospora</taxon>
    </lineage>
</organism>
<feature type="chain" id="PRO_5041969370" evidence="1">
    <location>
        <begin position="23"/>
        <end position="113"/>
    </location>
</feature>
<evidence type="ECO:0000256" key="1">
    <source>
        <dbReference type="SAM" id="SignalP"/>
    </source>
</evidence>
<accession>A0AAE0K769</accession>